<dbReference type="PROSITE" id="PS51257">
    <property type="entry name" value="PROKAR_LIPOPROTEIN"/>
    <property type="match status" value="1"/>
</dbReference>
<dbReference type="Proteomes" id="UP001596116">
    <property type="component" value="Unassembled WGS sequence"/>
</dbReference>
<evidence type="ECO:0008006" key="4">
    <source>
        <dbReference type="Google" id="ProtNLM"/>
    </source>
</evidence>
<organism evidence="2 3">
    <name type="scientific">Hyphococcus aureus</name>
    <dbReference type="NCBI Taxonomy" id="2666033"/>
    <lineage>
        <taxon>Bacteria</taxon>
        <taxon>Pseudomonadati</taxon>
        <taxon>Pseudomonadota</taxon>
        <taxon>Alphaproteobacteria</taxon>
        <taxon>Parvularculales</taxon>
        <taxon>Parvularculaceae</taxon>
        <taxon>Hyphococcus</taxon>
    </lineage>
</organism>
<proteinExistence type="predicted"/>
<dbReference type="RefSeq" id="WP_379881441.1">
    <property type="nucleotide sequence ID" value="NZ_JBHPON010000003.1"/>
</dbReference>
<gene>
    <name evidence="2" type="ORF">ACFMB1_16770</name>
</gene>
<evidence type="ECO:0000256" key="1">
    <source>
        <dbReference type="SAM" id="MobiDB-lite"/>
    </source>
</evidence>
<comment type="caution">
    <text evidence="2">The sequence shown here is derived from an EMBL/GenBank/DDBJ whole genome shotgun (WGS) entry which is preliminary data.</text>
</comment>
<sequence length="113" mass="12448">MKTYTQIFLTSVTVMLFSAGCATTGSTEKMSLAERRAAVDEAIVEVDGQEKAVSDADYDPNEIICKTVKKTSTRLGKSRDCRTAEEWRQNMTTATRAVNSLQNNKSTVGTKMQ</sequence>
<name>A0ABW1L2H5_9PROT</name>
<evidence type="ECO:0000313" key="3">
    <source>
        <dbReference type="Proteomes" id="UP001596116"/>
    </source>
</evidence>
<dbReference type="EMBL" id="JBHPON010000003">
    <property type="protein sequence ID" value="MFC6037212.1"/>
    <property type="molecule type" value="Genomic_DNA"/>
</dbReference>
<accession>A0ABW1L2H5</accession>
<keyword evidence="3" id="KW-1185">Reference proteome</keyword>
<protein>
    <recommendedName>
        <fullName evidence="4">UrcA family protein</fullName>
    </recommendedName>
</protein>
<evidence type="ECO:0000313" key="2">
    <source>
        <dbReference type="EMBL" id="MFC6037212.1"/>
    </source>
</evidence>
<feature type="region of interest" description="Disordered" evidence="1">
    <location>
        <begin position="93"/>
        <end position="113"/>
    </location>
</feature>
<reference evidence="2 3" key="1">
    <citation type="submission" date="2024-09" db="EMBL/GenBank/DDBJ databases">
        <authorList>
            <person name="Zhang Z.-H."/>
        </authorList>
    </citation>
    <scope>NUCLEOTIDE SEQUENCE [LARGE SCALE GENOMIC DNA]</scope>
    <source>
        <strain evidence="2 3">HHTR114</strain>
    </source>
</reference>